<reference evidence="2 3" key="1">
    <citation type="submission" date="2024-07" db="EMBL/GenBank/DDBJ databases">
        <title>Molecular mechanisms and environmental adaptations of flagellar loss and biofilm growth of Rhodanobacter under environmental stress.</title>
        <authorList>
            <person name="Chen M."/>
        </authorList>
    </citation>
    <scope>NUCLEOTIDE SEQUENCE [LARGE SCALE GENOMIC DNA]</scope>
    <source>
        <strain evidence="2 3">RS22</strain>
    </source>
</reference>
<dbReference type="EMBL" id="JBGBPY010000001">
    <property type="protein sequence ID" value="MEY2184316.1"/>
    <property type="molecule type" value="Genomic_DNA"/>
</dbReference>
<accession>A0ABV4AVV8</accession>
<gene>
    <name evidence="2" type="ORF">AB7878_18040</name>
</gene>
<keyword evidence="3" id="KW-1185">Reference proteome</keyword>
<feature type="transmembrane region" description="Helical" evidence="1">
    <location>
        <begin position="305"/>
        <end position="323"/>
    </location>
</feature>
<sequence length="403" mass="43835">MSRWTDQYSTHAFHGSWQSLTSTVAGAAVPDGAPLADAEELARFQKVVAQLVSTLEAVDPEIGNLEVLGNMQASAQAALGEVQAFLSNGNVGHLRNANAQVDALAAHVQRYASTLPAVSPPAVVAAAASLSKYVADWHRNASAQLEVLGKEVGKVDARSVEANLAIDKLIERMTALEGQFQTQMSAFTQTFTQAEASRAERYDKWQETQQAKADEAFSELAKKYAAGLVVLTDYEDQAGKVLGSVVNTAQAGAYATYANEEKASANIYRRLAIGLMVVAATVLFLPELWHVGQLVGGYTVDWQKALYRLPFSLVLFAPAVYLAKESSRHRNNEVLNRRRQHILTTIEPYLALLDPKKAEEVKTEVARSLFSDTMGTPAEKDEDTSNILAQLSNLATTLLKQKR</sequence>
<comment type="caution">
    <text evidence="2">The sequence shown here is derived from an EMBL/GenBank/DDBJ whole genome shotgun (WGS) entry which is preliminary data.</text>
</comment>
<protein>
    <submittedName>
        <fullName evidence="2">Uncharacterized protein</fullName>
    </submittedName>
</protein>
<name>A0ABV4AVV8_9GAMM</name>
<evidence type="ECO:0000313" key="3">
    <source>
        <dbReference type="Proteomes" id="UP001562159"/>
    </source>
</evidence>
<evidence type="ECO:0000313" key="2">
    <source>
        <dbReference type="EMBL" id="MEY2184316.1"/>
    </source>
</evidence>
<keyword evidence="1" id="KW-1133">Transmembrane helix</keyword>
<organism evidence="2 3">
    <name type="scientific">Rhodanobacter humi</name>
    <dbReference type="NCBI Taxonomy" id="1888173"/>
    <lineage>
        <taxon>Bacteria</taxon>
        <taxon>Pseudomonadati</taxon>
        <taxon>Pseudomonadota</taxon>
        <taxon>Gammaproteobacteria</taxon>
        <taxon>Lysobacterales</taxon>
        <taxon>Rhodanobacteraceae</taxon>
        <taxon>Rhodanobacter</taxon>
    </lineage>
</organism>
<keyword evidence="1" id="KW-0472">Membrane</keyword>
<feature type="transmembrane region" description="Helical" evidence="1">
    <location>
        <begin position="267"/>
        <end position="285"/>
    </location>
</feature>
<dbReference type="Proteomes" id="UP001562159">
    <property type="component" value="Unassembled WGS sequence"/>
</dbReference>
<evidence type="ECO:0000256" key="1">
    <source>
        <dbReference type="SAM" id="Phobius"/>
    </source>
</evidence>
<keyword evidence="1" id="KW-0812">Transmembrane</keyword>
<proteinExistence type="predicted"/>